<organism evidence="1 2">
    <name type="scientific">Anaerobacillus isosaccharinicus</name>
    <dbReference type="NCBI Taxonomy" id="1532552"/>
    <lineage>
        <taxon>Bacteria</taxon>
        <taxon>Bacillati</taxon>
        <taxon>Bacillota</taxon>
        <taxon>Bacilli</taxon>
        <taxon>Bacillales</taxon>
        <taxon>Bacillaceae</taxon>
        <taxon>Anaerobacillus</taxon>
    </lineage>
</organism>
<sequence length="91" mass="10779">MHFFLKFSLTLIKMKNITLAIATISFILLCTFVMYFLEPDNFESLPNTLYFVMTTFSTVGYGDYSPVTMGGKNIFYLYVFNWDRFIRCCDW</sequence>
<dbReference type="Proteomes" id="UP000180175">
    <property type="component" value="Chromosome"/>
</dbReference>
<keyword evidence="2" id="KW-1185">Reference proteome</keyword>
<dbReference type="EMBL" id="CP063356">
    <property type="protein sequence ID" value="XRP48452.1"/>
    <property type="molecule type" value="Genomic_DNA"/>
</dbReference>
<keyword evidence="1" id="KW-0406">Ion transport</keyword>
<reference evidence="1 2" key="1">
    <citation type="journal article" date="2017" name="Genome Announc.">
        <title>Draft Genome Sequences of Four Alkaliphilic Bacteria Belonging to the Anaerobacillus Genus.</title>
        <authorList>
            <person name="Bassil N.M."/>
            <person name="Lloyd J.R."/>
        </authorList>
    </citation>
    <scope>NUCLEOTIDE SEQUENCE [LARGE SCALE GENOMIC DNA]</scope>
    <source>
        <strain evidence="1 2">NB2006</strain>
    </source>
</reference>
<keyword evidence="1" id="KW-0813">Transport</keyword>
<reference evidence="1 2" key="2">
    <citation type="journal article" date="2019" name="Int. J. Syst. Evol. Microbiol.">
        <title>Anaerobacillus isosaccharinicus sp. nov., an alkaliphilic bacterium which degrades isosaccharinic acid.</title>
        <authorList>
            <person name="Bassil N.M."/>
            <person name="Lloyd J.R."/>
        </authorList>
    </citation>
    <scope>NUCLEOTIDE SEQUENCE [LARGE SCALE GENOMIC DNA]</scope>
    <source>
        <strain evidence="1 2">NB2006</strain>
    </source>
</reference>
<accession>A0AC62A490</accession>
<keyword evidence="1" id="KW-0407">Ion channel</keyword>
<name>A0AC62A490_9BACI</name>
<evidence type="ECO:0000313" key="2">
    <source>
        <dbReference type="Proteomes" id="UP000180175"/>
    </source>
</evidence>
<protein>
    <submittedName>
        <fullName evidence="1">Potassium channel family protein</fullName>
    </submittedName>
</protein>
<evidence type="ECO:0000313" key="1">
    <source>
        <dbReference type="EMBL" id="XRP48452.1"/>
    </source>
</evidence>
<proteinExistence type="predicted"/>
<gene>
    <name evidence="1" type="ORF">AWH56_26665</name>
</gene>